<reference evidence="1 2" key="1">
    <citation type="journal article" date="2013" name="PLoS Genet.">
        <title>The genome and development-dependent transcriptomes of Pyronema confluens: a window into fungal evolution.</title>
        <authorList>
            <person name="Traeger S."/>
            <person name="Altegoer F."/>
            <person name="Freitag M."/>
            <person name="Gabaldon T."/>
            <person name="Kempken F."/>
            <person name="Kumar A."/>
            <person name="Marcet-Houben M."/>
            <person name="Poggeler S."/>
            <person name="Stajich J.E."/>
            <person name="Nowrousian M."/>
        </authorList>
    </citation>
    <scope>NUCLEOTIDE SEQUENCE [LARGE SCALE GENOMIC DNA]</scope>
    <source>
        <strain evidence="2">CBS 100304</strain>
        <tissue evidence="1">Vegetative mycelium</tissue>
    </source>
</reference>
<name>U4LI75_PYROM</name>
<keyword evidence="2" id="KW-1185">Reference proteome</keyword>
<dbReference type="Proteomes" id="UP000018144">
    <property type="component" value="Unassembled WGS sequence"/>
</dbReference>
<accession>U4LI75</accession>
<proteinExistence type="predicted"/>
<evidence type="ECO:0000313" key="2">
    <source>
        <dbReference type="Proteomes" id="UP000018144"/>
    </source>
</evidence>
<organism evidence="1 2">
    <name type="scientific">Pyronema omphalodes (strain CBS 100304)</name>
    <name type="common">Pyronema confluens</name>
    <dbReference type="NCBI Taxonomy" id="1076935"/>
    <lineage>
        <taxon>Eukaryota</taxon>
        <taxon>Fungi</taxon>
        <taxon>Dikarya</taxon>
        <taxon>Ascomycota</taxon>
        <taxon>Pezizomycotina</taxon>
        <taxon>Pezizomycetes</taxon>
        <taxon>Pezizales</taxon>
        <taxon>Pyronemataceae</taxon>
        <taxon>Pyronema</taxon>
    </lineage>
</organism>
<evidence type="ECO:0000313" key="1">
    <source>
        <dbReference type="EMBL" id="CCX16396.1"/>
    </source>
</evidence>
<gene>
    <name evidence="1" type="ORF">PCON_03001</name>
</gene>
<dbReference type="AlphaFoldDB" id="U4LI75"/>
<sequence>MNQRYSNRKADRGALELTSSNLKVILLEASRINL</sequence>
<protein>
    <submittedName>
        <fullName evidence="1">Uncharacterized protein</fullName>
    </submittedName>
</protein>
<dbReference type="EMBL" id="HF936391">
    <property type="protein sequence ID" value="CCX16396.1"/>
    <property type="molecule type" value="Genomic_DNA"/>
</dbReference>